<dbReference type="Pfam" id="PF07690">
    <property type="entry name" value="MFS_1"/>
    <property type="match status" value="1"/>
</dbReference>
<feature type="transmembrane region" description="Helical" evidence="5">
    <location>
        <begin position="251"/>
        <end position="271"/>
    </location>
</feature>
<organism evidence="7 8">
    <name type="scientific">Embleya scabrispora</name>
    <dbReference type="NCBI Taxonomy" id="159449"/>
    <lineage>
        <taxon>Bacteria</taxon>
        <taxon>Bacillati</taxon>
        <taxon>Actinomycetota</taxon>
        <taxon>Actinomycetes</taxon>
        <taxon>Kitasatosporales</taxon>
        <taxon>Streptomycetaceae</taxon>
        <taxon>Embleya</taxon>
    </lineage>
</organism>
<feature type="domain" description="Major facilitator superfamily (MFS) profile" evidence="6">
    <location>
        <begin position="19"/>
        <end position="394"/>
    </location>
</feature>
<dbReference type="PANTHER" id="PTHR23514:SF13">
    <property type="entry name" value="INNER MEMBRANE PROTEIN YBJJ"/>
    <property type="match status" value="1"/>
</dbReference>
<comment type="subcellular location">
    <subcellularLocation>
        <location evidence="1">Cell membrane</location>
        <topology evidence="1">Multi-pass membrane protein</topology>
    </subcellularLocation>
</comment>
<evidence type="ECO:0000256" key="3">
    <source>
        <dbReference type="ARBA" id="ARBA00022989"/>
    </source>
</evidence>
<evidence type="ECO:0000256" key="5">
    <source>
        <dbReference type="SAM" id="Phobius"/>
    </source>
</evidence>
<dbReference type="Proteomes" id="UP000190037">
    <property type="component" value="Unassembled WGS sequence"/>
</dbReference>
<feature type="transmembrane region" description="Helical" evidence="5">
    <location>
        <begin position="175"/>
        <end position="196"/>
    </location>
</feature>
<dbReference type="SUPFAM" id="SSF103473">
    <property type="entry name" value="MFS general substrate transporter"/>
    <property type="match status" value="1"/>
</dbReference>
<dbReference type="OrthoDB" id="3864150at2"/>
<dbReference type="PANTHER" id="PTHR23514">
    <property type="entry name" value="BYPASS OF STOP CODON PROTEIN 6"/>
    <property type="match status" value="1"/>
</dbReference>
<comment type="caution">
    <text evidence="7">The sequence shown here is derived from an EMBL/GenBank/DDBJ whole genome shotgun (WGS) entry which is preliminary data.</text>
</comment>
<dbReference type="CDD" id="cd17393">
    <property type="entry name" value="MFS_MosC_like"/>
    <property type="match status" value="1"/>
</dbReference>
<feature type="transmembrane region" description="Helical" evidence="5">
    <location>
        <begin position="55"/>
        <end position="77"/>
    </location>
</feature>
<feature type="transmembrane region" description="Helical" evidence="5">
    <location>
        <begin position="217"/>
        <end position="239"/>
    </location>
</feature>
<sequence>MRVREPAAGSAKDETLRRARFSLLACFLIQGASFALLVTRIPAIQRRYDMGDGTLTAVLSVVPIVAGVGSVIAGALARRFGSRTVLRVSQPIVCATLIGVGAGDGLWQLAVVLFVFGLSLGAVDATMNMQGVAIQARAGRSIMLGFHASYSLGGLAGAGAAGLCAWGGVPLVAMYAGAAALTVPALLVVGPGYLRADDAPAVADPERPRRTLPWRPLIPLCLVMTFAYIGDSTVANWSAVYLEKVLDSSEAFAVVPYIAYMVTTLVGRSVGDLAVRRWGMVEVVRGGAVVAAAGFAVVLAAPHAAVGLLGFVILGVGLCVLVPQTFAAGGRQSPEDADEAVARLNIFNYVGFLIGTPLVGGIADLASFRLAMLVPLFLVLAVLPLARAFAPHGEPAHDR</sequence>
<dbReference type="Gene3D" id="1.20.1250.20">
    <property type="entry name" value="MFS general substrate transporter like domains"/>
    <property type="match status" value="1"/>
</dbReference>
<keyword evidence="8" id="KW-1185">Reference proteome</keyword>
<feature type="transmembrane region" description="Helical" evidence="5">
    <location>
        <begin position="109"/>
        <end position="127"/>
    </location>
</feature>
<proteinExistence type="predicted"/>
<dbReference type="PROSITE" id="PS50850">
    <property type="entry name" value="MFS"/>
    <property type="match status" value="1"/>
</dbReference>
<evidence type="ECO:0000259" key="6">
    <source>
        <dbReference type="PROSITE" id="PS50850"/>
    </source>
</evidence>
<protein>
    <submittedName>
        <fullName evidence="7">MFS transporter</fullName>
    </submittedName>
</protein>
<feature type="transmembrane region" description="Helical" evidence="5">
    <location>
        <begin position="84"/>
        <end position="103"/>
    </location>
</feature>
<reference evidence="7 8" key="1">
    <citation type="submission" date="2017-03" db="EMBL/GenBank/DDBJ databases">
        <title>Draft genome sequence of Streptomyces scabrisporus NF3, endophyte isolated from Amphipterygium adstringens.</title>
        <authorList>
            <person name="Vazquez M."/>
            <person name="Ceapa C.D."/>
            <person name="Rodriguez Luna D."/>
            <person name="Sanchez Esquivel S."/>
        </authorList>
    </citation>
    <scope>NUCLEOTIDE SEQUENCE [LARGE SCALE GENOMIC DNA]</scope>
    <source>
        <strain evidence="7 8">NF3</strain>
    </source>
</reference>
<keyword evidence="3 5" id="KW-1133">Transmembrane helix</keyword>
<dbReference type="eggNOG" id="COG2814">
    <property type="taxonomic scope" value="Bacteria"/>
</dbReference>
<dbReference type="EMBL" id="MWQN01000001">
    <property type="protein sequence ID" value="OPC82346.1"/>
    <property type="molecule type" value="Genomic_DNA"/>
</dbReference>
<dbReference type="STRING" id="159449.B4N89_16645"/>
<dbReference type="InterPro" id="IPR020846">
    <property type="entry name" value="MFS_dom"/>
</dbReference>
<dbReference type="InterPro" id="IPR011701">
    <property type="entry name" value="MFS"/>
</dbReference>
<feature type="transmembrane region" description="Helical" evidence="5">
    <location>
        <begin position="368"/>
        <end position="390"/>
    </location>
</feature>
<dbReference type="GO" id="GO:0022857">
    <property type="term" value="F:transmembrane transporter activity"/>
    <property type="evidence" value="ECO:0007669"/>
    <property type="project" value="InterPro"/>
</dbReference>
<feature type="transmembrane region" description="Helical" evidence="5">
    <location>
        <begin position="308"/>
        <end position="328"/>
    </location>
</feature>
<dbReference type="InterPro" id="IPR051788">
    <property type="entry name" value="MFS_Transporter"/>
</dbReference>
<feature type="transmembrane region" description="Helical" evidence="5">
    <location>
        <begin position="21"/>
        <end position="43"/>
    </location>
</feature>
<evidence type="ECO:0000313" key="8">
    <source>
        <dbReference type="Proteomes" id="UP000190037"/>
    </source>
</evidence>
<keyword evidence="2 5" id="KW-0812">Transmembrane</keyword>
<accession>A0A1T3NZR9</accession>
<keyword evidence="4 5" id="KW-0472">Membrane</keyword>
<feature type="transmembrane region" description="Helical" evidence="5">
    <location>
        <begin position="340"/>
        <end position="362"/>
    </location>
</feature>
<evidence type="ECO:0000313" key="7">
    <source>
        <dbReference type="EMBL" id="OPC82346.1"/>
    </source>
</evidence>
<evidence type="ECO:0000256" key="4">
    <source>
        <dbReference type="ARBA" id="ARBA00023136"/>
    </source>
</evidence>
<feature type="transmembrane region" description="Helical" evidence="5">
    <location>
        <begin position="283"/>
        <end position="302"/>
    </location>
</feature>
<feature type="transmembrane region" description="Helical" evidence="5">
    <location>
        <begin position="148"/>
        <end position="169"/>
    </location>
</feature>
<evidence type="ECO:0000256" key="2">
    <source>
        <dbReference type="ARBA" id="ARBA00022692"/>
    </source>
</evidence>
<evidence type="ECO:0000256" key="1">
    <source>
        <dbReference type="ARBA" id="ARBA00004651"/>
    </source>
</evidence>
<dbReference type="RefSeq" id="WP_078976615.1">
    <property type="nucleotide sequence ID" value="NZ_MWQN01000001.1"/>
</dbReference>
<dbReference type="InterPro" id="IPR036259">
    <property type="entry name" value="MFS_trans_sf"/>
</dbReference>
<dbReference type="GO" id="GO:0005886">
    <property type="term" value="C:plasma membrane"/>
    <property type="evidence" value="ECO:0007669"/>
    <property type="project" value="UniProtKB-SubCell"/>
</dbReference>
<gene>
    <name evidence="7" type="ORF">B4N89_16645</name>
</gene>
<dbReference type="AlphaFoldDB" id="A0A1T3NZR9"/>
<name>A0A1T3NZR9_9ACTN</name>